<feature type="transmembrane region" description="Helical" evidence="6">
    <location>
        <begin position="309"/>
        <end position="329"/>
    </location>
</feature>
<evidence type="ECO:0000256" key="3">
    <source>
        <dbReference type="ARBA" id="ARBA00022692"/>
    </source>
</evidence>
<evidence type="ECO:0000313" key="8">
    <source>
        <dbReference type="EMBL" id="HFK19867.1"/>
    </source>
</evidence>
<sequence length="367" mass="40116">MSSEQPFKRSKVLDSVRGIAILFMIPLHLFLFGGGAESLVGEGGGGGGSSEWAALMAKLIVVNTQRPLGSGLVLFFFITGVALSLMLLKYKGKGLKQIEVRVLKRYGLYILAGIAMSLLFRAFNYLQTPGAVFDPISWLYWTFRSFMDLSGPILGLGVSAIIAFPIIFKWDWKKLAFAGLVLAVIEAAAIYLIPFERHIVTNFFITNSFSVGKGLPLVLFGAAVGKWMGVGRKLDRRVVAVSAAVTLGYFIVPTLLGSGGWHMIIAVWAFPHAAIFIAAAGIFSLAIFQKLEERGTRLGAFQALGRSSFIVYYGHYLILMILNAILGLAGVKVTLIMSVGELVISTATIWLLIYYFSKRRWGPPSTW</sequence>
<gene>
    <name evidence="8" type="ORF">ENS19_01145</name>
</gene>
<keyword evidence="3 6" id="KW-0812">Transmembrane</keyword>
<keyword evidence="5 6" id="KW-0472">Membrane</keyword>
<evidence type="ECO:0000256" key="4">
    <source>
        <dbReference type="ARBA" id="ARBA00022989"/>
    </source>
</evidence>
<feature type="transmembrane region" description="Helical" evidence="6">
    <location>
        <begin position="146"/>
        <end position="168"/>
    </location>
</feature>
<feature type="transmembrane region" description="Helical" evidence="6">
    <location>
        <begin position="68"/>
        <end position="88"/>
    </location>
</feature>
<feature type="transmembrane region" description="Helical" evidence="6">
    <location>
        <begin position="108"/>
        <end position="126"/>
    </location>
</feature>
<feature type="transmembrane region" description="Helical" evidence="6">
    <location>
        <begin position="199"/>
        <end position="225"/>
    </location>
</feature>
<dbReference type="Pfam" id="PF01757">
    <property type="entry name" value="Acyl_transf_3"/>
    <property type="match status" value="1"/>
</dbReference>
<feature type="transmembrane region" description="Helical" evidence="6">
    <location>
        <begin position="12"/>
        <end position="32"/>
    </location>
</feature>
<comment type="caution">
    <text evidence="8">The sequence shown here is derived from an EMBL/GenBank/DDBJ whole genome shotgun (WGS) entry which is preliminary data.</text>
</comment>
<dbReference type="PANTHER" id="PTHR40074:SF2">
    <property type="entry name" value="O-ACETYLTRANSFERASE WECH"/>
    <property type="match status" value="1"/>
</dbReference>
<dbReference type="GO" id="GO:0005886">
    <property type="term" value="C:plasma membrane"/>
    <property type="evidence" value="ECO:0007669"/>
    <property type="project" value="UniProtKB-SubCell"/>
</dbReference>
<keyword evidence="4 6" id="KW-1133">Transmembrane helix</keyword>
<evidence type="ECO:0000256" key="5">
    <source>
        <dbReference type="ARBA" id="ARBA00023136"/>
    </source>
</evidence>
<evidence type="ECO:0000259" key="7">
    <source>
        <dbReference type="Pfam" id="PF01757"/>
    </source>
</evidence>
<dbReference type="PANTHER" id="PTHR40074">
    <property type="entry name" value="O-ACETYLTRANSFERASE WECH"/>
    <property type="match status" value="1"/>
</dbReference>
<protein>
    <recommendedName>
        <fullName evidence="7">Acyltransferase 3 domain-containing protein</fullName>
    </recommendedName>
</protein>
<comment type="subcellular location">
    <subcellularLocation>
        <location evidence="1">Cell membrane</location>
        <topology evidence="1">Multi-pass membrane protein</topology>
    </subcellularLocation>
</comment>
<feature type="transmembrane region" description="Helical" evidence="6">
    <location>
        <begin position="335"/>
        <end position="356"/>
    </location>
</feature>
<keyword evidence="2" id="KW-1003">Cell membrane</keyword>
<feature type="transmembrane region" description="Helical" evidence="6">
    <location>
        <begin position="262"/>
        <end position="288"/>
    </location>
</feature>
<dbReference type="InterPro" id="IPR002656">
    <property type="entry name" value="Acyl_transf_3_dom"/>
</dbReference>
<dbReference type="AlphaFoldDB" id="A0A7C3F9N3"/>
<accession>A0A7C3F9N3</accession>
<proteinExistence type="predicted"/>
<dbReference type="GO" id="GO:0016413">
    <property type="term" value="F:O-acetyltransferase activity"/>
    <property type="evidence" value="ECO:0007669"/>
    <property type="project" value="TreeGrafter"/>
</dbReference>
<feature type="transmembrane region" description="Helical" evidence="6">
    <location>
        <begin position="175"/>
        <end position="193"/>
    </location>
</feature>
<feature type="transmembrane region" description="Helical" evidence="6">
    <location>
        <begin position="237"/>
        <end position="256"/>
    </location>
</feature>
<dbReference type="EMBL" id="DSTX01000001">
    <property type="protein sequence ID" value="HFK19867.1"/>
    <property type="molecule type" value="Genomic_DNA"/>
</dbReference>
<evidence type="ECO:0000256" key="2">
    <source>
        <dbReference type="ARBA" id="ARBA00022475"/>
    </source>
</evidence>
<evidence type="ECO:0000256" key="6">
    <source>
        <dbReference type="SAM" id="Phobius"/>
    </source>
</evidence>
<reference evidence="8" key="1">
    <citation type="journal article" date="2020" name="mSystems">
        <title>Genome- and Community-Level Interaction Insights into Carbon Utilization and Element Cycling Functions of Hydrothermarchaeota in Hydrothermal Sediment.</title>
        <authorList>
            <person name="Zhou Z."/>
            <person name="Liu Y."/>
            <person name="Xu W."/>
            <person name="Pan J."/>
            <person name="Luo Z.H."/>
            <person name="Li M."/>
        </authorList>
    </citation>
    <scope>NUCLEOTIDE SEQUENCE [LARGE SCALE GENOMIC DNA]</scope>
    <source>
        <strain evidence="8">SpSt-468</strain>
    </source>
</reference>
<feature type="domain" description="Acyltransferase 3" evidence="7">
    <location>
        <begin position="13"/>
        <end position="353"/>
    </location>
</feature>
<dbReference type="GO" id="GO:0009246">
    <property type="term" value="P:enterobacterial common antigen biosynthetic process"/>
    <property type="evidence" value="ECO:0007669"/>
    <property type="project" value="TreeGrafter"/>
</dbReference>
<name>A0A7C3F9N3_9CREN</name>
<organism evidence="8">
    <name type="scientific">Candidatus Methanomethylicus mesodigestus</name>
    <dbReference type="NCBI Taxonomy" id="1867258"/>
    <lineage>
        <taxon>Archaea</taxon>
        <taxon>Thermoproteota</taxon>
        <taxon>Methanosuratincolia</taxon>
        <taxon>Candidatus Methanomethylicales</taxon>
        <taxon>Candidatus Methanomethylicaceae</taxon>
        <taxon>Candidatus Methanomethylicus</taxon>
    </lineage>
</organism>
<evidence type="ECO:0000256" key="1">
    <source>
        <dbReference type="ARBA" id="ARBA00004651"/>
    </source>
</evidence>